<proteinExistence type="predicted"/>
<dbReference type="Proteomes" id="UP001551482">
    <property type="component" value="Unassembled WGS sequence"/>
</dbReference>
<dbReference type="EMBL" id="JBEZFP010000055">
    <property type="protein sequence ID" value="MEU8136088.1"/>
    <property type="molecule type" value="Genomic_DNA"/>
</dbReference>
<protein>
    <submittedName>
        <fullName evidence="1">Uncharacterized protein</fullName>
    </submittedName>
</protein>
<accession>A0ABV3DK12</accession>
<dbReference type="RefSeq" id="WP_358356339.1">
    <property type="nucleotide sequence ID" value="NZ_JBEZFP010000055.1"/>
</dbReference>
<name>A0ABV3DK12_9ACTN</name>
<evidence type="ECO:0000313" key="1">
    <source>
        <dbReference type="EMBL" id="MEU8136088.1"/>
    </source>
</evidence>
<evidence type="ECO:0000313" key="2">
    <source>
        <dbReference type="Proteomes" id="UP001551482"/>
    </source>
</evidence>
<organism evidence="1 2">
    <name type="scientific">Streptodolium elevatio</name>
    <dbReference type="NCBI Taxonomy" id="3157996"/>
    <lineage>
        <taxon>Bacteria</taxon>
        <taxon>Bacillati</taxon>
        <taxon>Actinomycetota</taxon>
        <taxon>Actinomycetes</taxon>
        <taxon>Kitasatosporales</taxon>
        <taxon>Streptomycetaceae</taxon>
        <taxon>Streptodolium</taxon>
    </lineage>
</organism>
<keyword evidence="2" id="KW-1185">Reference proteome</keyword>
<sequence length="58" mass="6618">MFTQTDLRNQVITATDASEGTYDVDAIVEEIQDTYGTVDVDTLDHHEFWDIVFKHVTA</sequence>
<reference evidence="1 2" key="1">
    <citation type="submission" date="2024-06" db="EMBL/GenBank/DDBJ databases">
        <title>The Natural Products Discovery Center: Release of the First 8490 Sequenced Strains for Exploring Actinobacteria Biosynthetic Diversity.</title>
        <authorList>
            <person name="Kalkreuter E."/>
            <person name="Kautsar S.A."/>
            <person name="Yang D."/>
            <person name="Bader C.D."/>
            <person name="Teijaro C.N."/>
            <person name="Fluegel L."/>
            <person name="Davis C.M."/>
            <person name="Simpson J.R."/>
            <person name="Lauterbach L."/>
            <person name="Steele A.D."/>
            <person name="Gui C."/>
            <person name="Meng S."/>
            <person name="Li G."/>
            <person name="Viehrig K."/>
            <person name="Ye F."/>
            <person name="Su P."/>
            <person name="Kiefer A.F."/>
            <person name="Nichols A."/>
            <person name="Cepeda A.J."/>
            <person name="Yan W."/>
            <person name="Fan B."/>
            <person name="Jiang Y."/>
            <person name="Adhikari A."/>
            <person name="Zheng C.-J."/>
            <person name="Schuster L."/>
            <person name="Cowan T.M."/>
            <person name="Smanski M.J."/>
            <person name="Chevrette M.G."/>
            <person name="De Carvalho L.P.S."/>
            <person name="Shen B."/>
        </authorList>
    </citation>
    <scope>NUCLEOTIDE SEQUENCE [LARGE SCALE GENOMIC DNA]</scope>
    <source>
        <strain evidence="1 2">NPDC048946</strain>
    </source>
</reference>
<comment type="caution">
    <text evidence="1">The sequence shown here is derived from an EMBL/GenBank/DDBJ whole genome shotgun (WGS) entry which is preliminary data.</text>
</comment>
<gene>
    <name evidence="1" type="ORF">AB0C36_21555</name>
</gene>